<dbReference type="PANTHER" id="PTHR45625:SF3">
    <property type="entry name" value="PEPTIDYL-PROLYL CIS-TRANS ISOMERASE B-RELATED"/>
    <property type="match status" value="1"/>
</dbReference>
<evidence type="ECO:0000256" key="2">
    <source>
        <dbReference type="RuleBase" id="RU363019"/>
    </source>
</evidence>
<dbReference type="Pfam" id="PF00160">
    <property type="entry name" value="Pro_isomerase"/>
    <property type="match status" value="1"/>
</dbReference>
<gene>
    <name evidence="6" type="ORF">FHX76_000566</name>
</gene>
<evidence type="ECO:0000313" key="7">
    <source>
        <dbReference type="Proteomes" id="UP000541033"/>
    </source>
</evidence>
<dbReference type="InterPro" id="IPR002130">
    <property type="entry name" value="Cyclophilin-type_PPIase_dom"/>
</dbReference>
<dbReference type="Proteomes" id="UP000541033">
    <property type="component" value="Unassembled WGS sequence"/>
</dbReference>
<dbReference type="EMBL" id="JAAMOX010000001">
    <property type="protein sequence ID" value="NIH52698.1"/>
    <property type="molecule type" value="Genomic_DNA"/>
</dbReference>
<dbReference type="InterPro" id="IPR044666">
    <property type="entry name" value="Cyclophilin_A-like"/>
</dbReference>
<comment type="function">
    <text evidence="1 2">PPIases accelerate the folding of proteins. It catalyzes the cis-trans isomerization of proline imidic peptide bonds in oligopeptides.</text>
</comment>
<keyword evidence="4" id="KW-1133">Transmembrane helix</keyword>
<keyword evidence="4" id="KW-0472">Membrane</keyword>
<keyword evidence="2" id="KW-0697">Rotamase</keyword>
<organism evidence="6 7">
    <name type="scientific">Lysinibacter cavernae</name>
    <dbReference type="NCBI Taxonomy" id="1640652"/>
    <lineage>
        <taxon>Bacteria</taxon>
        <taxon>Bacillati</taxon>
        <taxon>Actinomycetota</taxon>
        <taxon>Actinomycetes</taxon>
        <taxon>Micrococcales</taxon>
        <taxon>Microbacteriaceae</taxon>
        <taxon>Lysinibacter</taxon>
    </lineage>
</organism>
<dbReference type="PANTHER" id="PTHR45625">
    <property type="entry name" value="PEPTIDYL-PROLYL CIS-TRANS ISOMERASE-RELATED"/>
    <property type="match status" value="1"/>
</dbReference>
<evidence type="ECO:0000259" key="5">
    <source>
        <dbReference type="PROSITE" id="PS50072"/>
    </source>
</evidence>
<protein>
    <recommendedName>
        <fullName evidence="2">Peptidyl-prolyl cis-trans isomerase</fullName>
        <shortName evidence="2">PPIase</shortName>
        <ecNumber evidence="2">5.2.1.8</ecNumber>
    </recommendedName>
</protein>
<dbReference type="Gene3D" id="2.40.100.10">
    <property type="entry name" value="Cyclophilin-like"/>
    <property type="match status" value="1"/>
</dbReference>
<keyword evidence="7" id="KW-1185">Reference proteome</keyword>
<dbReference type="CDD" id="cd00317">
    <property type="entry name" value="cyclophilin"/>
    <property type="match status" value="1"/>
</dbReference>
<keyword evidence="2 6" id="KW-0413">Isomerase</keyword>
<evidence type="ECO:0000256" key="4">
    <source>
        <dbReference type="SAM" id="Phobius"/>
    </source>
</evidence>
<dbReference type="InterPro" id="IPR029000">
    <property type="entry name" value="Cyclophilin-like_dom_sf"/>
</dbReference>
<name>A0A7X5QZ65_9MICO</name>
<reference evidence="6 7" key="1">
    <citation type="submission" date="2020-02" db="EMBL/GenBank/DDBJ databases">
        <title>Sequencing the genomes of 1000 actinobacteria strains.</title>
        <authorList>
            <person name="Klenk H.-P."/>
        </authorList>
    </citation>
    <scope>NUCLEOTIDE SEQUENCE [LARGE SCALE GENOMIC DNA]</scope>
    <source>
        <strain evidence="6 7">DSM 27960</strain>
    </source>
</reference>
<comment type="catalytic activity">
    <reaction evidence="2">
        <text>[protein]-peptidylproline (omega=180) = [protein]-peptidylproline (omega=0)</text>
        <dbReference type="Rhea" id="RHEA:16237"/>
        <dbReference type="Rhea" id="RHEA-COMP:10747"/>
        <dbReference type="Rhea" id="RHEA-COMP:10748"/>
        <dbReference type="ChEBI" id="CHEBI:83833"/>
        <dbReference type="ChEBI" id="CHEBI:83834"/>
        <dbReference type="EC" id="5.2.1.8"/>
    </reaction>
</comment>
<comment type="caution">
    <text evidence="6">The sequence shown here is derived from an EMBL/GenBank/DDBJ whole genome shotgun (WGS) entry which is preliminary data.</text>
</comment>
<feature type="compositionally biased region" description="Low complexity" evidence="3">
    <location>
        <begin position="66"/>
        <end position="81"/>
    </location>
</feature>
<evidence type="ECO:0000256" key="3">
    <source>
        <dbReference type="SAM" id="MobiDB-lite"/>
    </source>
</evidence>
<dbReference type="EC" id="5.2.1.8" evidence="2"/>
<comment type="similarity">
    <text evidence="2">Belongs to the cyclophilin-type PPIase family.</text>
</comment>
<dbReference type="AlphaFoldDB" id="A0A7X5QZ65"/>
<sequence length="257" mass="26883">MSDKKLKREERLQRERLRGYSARQTIHAEGVATRKRDNIIWAIAGVVIVGLAVGGQLMYLGAQPQAPEASETSTPTPSATEEVGENQGDVPDKALAEDRTWTGTLALNDVELGITLDGAAAPQAVASTISLASSGFYDGVSCHRLTTSGLFVLQCGDPDGTGSGGPGYSYGPTENAPADGLYTKGMIAMANSGPYTNGSQFFIVFDDSQLSPNYSVIGEVTSGLDELNKQILSKGTADGSQDGAPKVATTITSFEVK</sequence>
<dbReference type="PROSITE" id="PS50072">
    <property type="entry name" value="CSA_PPIASE_2"/>
    <property type="match status" value="1"/>
</dbReference>
<feature type="region of interest" description="Disordered" evidence="3">
    <location>
        <begin position="66"/>
        <end position="91"/>
    </location>
</feature>
<keyword evidence="4" id="KW-0812">Transmembrane</keyword>
<dbReference type="RefSeq" id="WP_167147630.1">
    <property type="nucleotide sequence ID" value="NZ_JAAMOX010000001.1"/>
</dbReference>
<proteinExistence type="inferred from homology"/>
<feature type="domain" description="PPIase cyclophilin-type" evidence="5">
    <location>
        <begin position="111"/>
        <end position="256"/>
    </location>
</feature>
<feature type="transmembrane region" description="Helical" evidence="4">
    <location>
        <begin position="39"/>
        <end position="60"/>
    </location>
</feature>
<accession>A0A7X5QZ65</accession>
<dbReference type="SUPFAM" id="SSF50891">
    <property type="entry name" value="Cyclophilin-like"/>
    <property type="match status" value="1"/>
</dbReference>
<evidence type="ECO:0000256" key="1">
    <source>
        <dbReference type="ARBA" id="ARBA00002388"/>
    </source>
</evidence>
<evidence type="ECO:0000313" key="6">
    <source>
        <dbReference type="EMBL" id="NIH52698.1"/>
    </source>
</evidence>
<dbReference type="PRINTS" id="PR00153">
    <property type="entry name" value="CSAPPISMRASE"/>
</dbReference>
<dbReference type="GO" id="GO:0003755">
    <property type="term" value="F:peptidyl-prolyl cis-trans isomerase activity"/>
    <property type="evidence" value="ECO:0007669"/>
    <property type="project" value="UniProtKB-UniRule"/>
</dbReference>